<sequence length="56" mass="6289">MAADPKMPKEQEQTREAGPEQTPQKKADNADQAKEGMPGYGQPPEEVRKPLPDQKW</sequence>
<reference evidence="3" key="1">
    <citation type="submission" date="2016-10" db="EMBL/GenBank/DDBJ databases">
        <authorList>
            <person name="Varghese N."/>
            <person name="Submissions S."/>
        </authorList>
    </citation>
    <scope>NUCLEOTIDE SEQUENCE [LARGE SCALE GENOMIC DNA]</scope>
    <source>
        <strain evidence="3">DSM 17044</strain>
    </source>
</reference>
<protein>
    <submittedName>
        <fullName evidence="2">Uncharacterized protein</fullName>
    </submittedName>
</protein>
<feature type="compositionally biased region" description="Basic and acidic residues" evidence="1">
    <location>
        <begin position="45"/>
        <end position="56"/>
    </location>
</feature>
<evidence type="ECO:0000313" key="2">
    <source>
        <dbReference type="EMBL" id="SEL04612.1"/>
    </source>
</evidence>
<dbReference type="AlphaFoldDB" id="A0A1H7M0G5"/>
<proteinExistence type="predicted"/>
<dbReference type="RefSeq" id="WP_177241341.1">
    <property type="nucleotide sequence ID" value="NZ_FOAP01000003.1"/>
</dbReference>
<feature type="compositionally biased region" description="Basic and acidic residues" evidence="1">
    <location>
        <begin position="1"/>
        <end position="34"/>
    </location>
</feature>
<keyword evidence="3" id="KW-1185">Reference proteome</keyword>
<feature type="region of interest" description="Disordered" evidence="1">
    <location>
        <begin position="1"/>
        <end position="56"/>
    </location>
</feature>
<organism evidence="2 3">
    <name type="scientific">Stigmatella aurantiaca</name>
    <dbReference type="NCBI Taxonomy" id="41"/>
    <lineage>
        <taxon>Bacteria</taxon>
        <taxon>Pseudomonadati</taxon>
        <taxon>Myxococcota</taxon>
        <taxon>Myxococcia</taxon>
        <taxon>Myxococcales</taxon>
        <taxon>Cystobacterineae</taxon>
        <taxon>Archangiaceae</taxon>
        <taxon>Stigmatella</taxon>
    </lineage>
</organism>
<dbReference type="EMBL" id="FOAP01000003">
    <property type="protein sequence ID" value="SEL04612.1"/>
    <property type="molecule type" value="Genomic_DNA"/>
</dbReference>
<accession>A0A1H7M0G5</accession>
<dbReference type="Proteomes" id="UP000182719">
    <property type="component" value="Unassembled WGS sequence"/>
</dbReference>
<name>A0A1H7M0G5_STIAU</name>
<evidence type="ECO:0000256" key="1">
    <source>
        <dbReference type="SAM" id="MobiDB-lite"/>
    </source>
</evidence>
<gene>
    <name evidence="2" type="ORF">SAMN05444354_103391</name>
</gene>
<evidence type="ECO:0000313" key="3">
    <source>
        <dbReference type="Proteomes" id="UP000182719"/>
    </source>
</evidence>